<protein>
    <submittedName>
        <fullName evidence="2">Uncharacterized protein</fullName>
    </submittedName>
</protein>
<feature type="compositionally biased region" description="Basic and acidic residues" evidence="1">
    <location>
        <begin position="33"/>
        <end position="46"/>
    </location>
</feature>
<evidence type="ECO:0000313" key="2">
    <source>
        <dbReference type="EMBL" id="CAK0904359.1"/>
    </source>
</evidence>
<accession>A0ABN9XWA6</accession>
<name>A0ABN9XWA6_9DINO</name>
<organism evidence="2 3">
    <name type="scientific">Prorocentrum cordatum</name>
    <dbReference type="NCBI Taxonomy" id="2364126"/>
    <lineage>
        <taxon>Eukaryota</taxon>
        <taxon>Sar</taxon>
        <taxon>Alveolata</taxon>
        <taxon>Dinophyceae</taxon>
        <taxon>Prorocentrales</taxon>
        <taxon>Prorocentraceae</taxon>
        <taxon>Prorocentrum</taxon>
    </lineage>
</organism>
<gene>
    <name evidence="2" type="ORF">PCOR1329_LOCUS80408</name>
</gene>
<proteinExistence type="predicted"/>
<feature type="compositionally biased region" description="Basic residues" evidence="1">
    <location>
        <begin position="102"/>
        <end position="117"/>
    </location>
</feature>
<comment type="caution">
    <text evidence="2">The sequence shown here is derived from an EMBL/GenBank/DDBJ whole genome shotgun (WGS) entry which is preliminary data.</text>
</comment>
<feature type="region of interest" description="Disordered" evidence="1">
    <location>
        <begin position="93"/>
        <end position="117"/>
    </location>
</feature>
<evidence type="ECO:0000313" key="3">
    <source>
        <dbReference type="Proteomes" id="UP001189429"/>
    </source>
</evidence>
<keyword evidence="3" id="KW-1185">Reference proteome</keyword>
<evidence type="ECO:0000256" key="1">
    <source>
        <dbReference type="SAM" id="MobiDB-lite"/>
    </source>
</evidence>
<dbReference type="Proteomes" id="UP001189429">
    <property type="component" value="Unassembled WGS sequence"/>
</dbReference>
<reference evidence="2" key="1">
    <citation type="submission" date="2023-10" db="EMBL/GenBank/DDBJ databases">
        <authorList>
            <person name="Chen Y."/>
            <person name="Shah S."/>
            <person name="Dougan E. K."/>
            <person name="Thang M."/>
            <person name="Chan C."/>
        </authorList>
    </citation>
    <scope>NUCLEOTIDE SEQUENCE [LARGE SCALE GENOMIC DNA]</scope>
</reference>
<feature type="region of interest" description="Disordered" evidence="1">
    <location>
        <begin position="1"/>
        <end position="53"/>
    </location>
</feature>
<sequence length="117" mass="12771">MDALTPRWAPGFWQTASGVPSMPRPASGQMLDAEGRRSEPREEDPHLAAGTDDEAPVLGLDFEALCVPVRVSGLVGACYQQVQTQPEALSARLGTTAERLSKTQRGRWRRPRCSHTS</sequence>
<dbReference type="EMBL" id="CAUYUJ010021392">
    <property type="protein sequence ID" value="CAK0904359.1"/>
    <property type="molecule type" value="Genomic_DNA"/>
</dbReference>